<comment type="function">
    <text evidence="5 7">This protein is one of the early assembly proteins of the 50S ribosomal subunit, although it is not seen to bind rRNA by itself. It is important during the early stages of 50S assembly.</text>
</comment>
<evidence type="ECO:0000256" key="4">
    <source>
        <dbReference type="ARBA" id="ARBA00035201"/>
    </source>
</evidence>
<evidence type="ECO:0000256" key="6">
    <source>
        <dbReference type="RuleBase" id="RU003877"/>
    </source>
</evidence>
<dbReference type="InterPro" id="IPR005823">
    <property type="entry name" value="Ribosomal_uL13_bac-type"/>
</dbReference>
<dbReference type="PANTHER" id="PTHR11545:SF2">
    <property type="entry name" value="LARGE RIBOSOMAL SUBUNIT PROTEIN UL13M"/>
    <property type="match status" value="1"/>
</dbReference>
<gene>
    <name evidence="5 7" type="primary">rplM</name>
    <name evidence="8" type="ORF">LPE_02729</name>
</gene>
<keyword evidence="3 5" id="KW-0687">Ribonucleoprotein</keyword>
<name>F6IYC6_LACPE</name>
<dbReference type="FunFam" id="3.90.1180.10:FF:000001">
    <property type="entry name" value="50S ribosomal protein L13"/>
    <property type="match status" value="1"/>
</dbReference>
<dbReference type="InterPro" id="IPR005822">
    <property type="entry name" value="Ribosomal_uL13"/>
</dbReference>
<dbReference type="Pfam" id="PF00572">
    <property type="entry name" value="Ribosomal_L13"/>
    <property type="match status" value="1"/>
</dbReference>
<proteinExistence type="inferred from homology"/>
<dbReference type="GO" id="GO:0003735">
    <property type="term" value="F:structural constituent of ribosome"/>
    <property type="evidence" value="ECO:0007669"/>
    <property type="project" value="InterPro"/>
</dbReference>
<dbReference type="PIRSF" id="PIRSF002181">
    <property type="entry name" value="Ribosomal_L13"/>
    <property type="match status" value="1"/>
</dbReference>
<protein>
    <recommendedName>
        <fullName evidence="4 5">Large ribosomal subunit protein uL13</fullName>
    </recommendedName>
</protein>
<evidence type="ECO:0000256" key="7">
    <source>
        <dbReference type="RuleBase" id="RU003878"/>
    </source>
</evidence>
<dbReference type="AlphaFoldDB" id="F6IYC6"/>
<dbReference type="PROSITE" id="PS00783">
    <property type="entry name" value="RIBOSOMAL_L13"/>
    <property type="match status" value="1"/>
</dbReference>
<dbReference type="InterPro" id="IPR023563">
    <property type="entry name" value="Ribosomal_uL13_CS"/>
</dbReference>
<dbReference type="PANTHER" id="PTHR11545">
    <property type="entry name" value="RIBOSOMAL PROTEIN L13"/>
    <property type="match status" value="1"/>
</dbReference>
<evidence type="ECO:0000256" key="1">
    <source>
        <dbReference type="ARBA" id="ARBA00006227"/>
    </source>
</evidence>
<reference evidence="8" key="1">
    <citation type="journal article" date="2011" name="J. Bacteriol.">
        <title>Annotated genome sequence of Lactobacillus pentosus MP-10, which has probiotic potential, from naturally fermented Alorena green table olives.</title>
        <authorList>
            <person name="Abriouel H."/>
            <person name="Benomar N."/>
            <person name="Perez Pulido R."/>
            <person name="Canamero M.M."/>
            <person name="Galvez A."/>
        </authorList>
    </citation>
    <scope>NUCLEOTIDE SEQUENCE</scope>
    <source>
        <strain evidence="8">MP-10</strain>
    </source>
</reference>
<keyword evidence="2 5" id="KW-0689">Ribosomal protein</keyword>
<evidence type="ECO:0000313" key="8">
    <source>
        <dbReference type="EMBL" id="CCB83677.1"/>
    </source>
</evidence>
<comment type="subunit">
    <text evidence="5">Part of the 50S ribosomal subunit.</text>
</comment>
<dbReference type="EMBL" id="FR871825">
    <property type="protein sequence ID" value="CCB83677.1"/>
    <property type="molecule type" value="Genomic_DNA"/>
</dbReference>
<dbReference type="SUPFAM" id="SSF52161">
    <property type="entry name" value="Ribosomal protein L13"/>
    <property type="match status" value="1"/>
</dbReference>
<dbReference type="Gene3D" id="3.90.1180.10">
    <property type="entry name" value="Ribosomal protein L13"/>
    <property type="match status" value="1"/>
</dbReference>
<sequence length="152" mass="16777">MEEHNVRTTYMAKPGEIDRKWYVVDATDVPLGRLSTVVASILRGKNKPTFTPNVDTGDNVIVINASKVALTGKKAERKIYYHHTAYAGGLKERTAGDFLAKEPTKLIETSVKGMLPHNSLGHKMGLKLHVYAGAEHTQQAQKPEVLDITNLI</sequence>
<dbReference type="NCBIfam" id="TIGR01066">
    <property type="entry name" value="rplM_bact"/>
    <property type="match status" value="1"/>
</dbReference>
<dbReference type="CDD" id="cd00392">
    <property type="entry name" value="Ribosomal_L13"/>
    <property type="match status" value="1"/>
</dbReference>
<dbReference type="GO" id="GO:0006412">
    <property type="term" value="P:translation"/>
    <property type="evidence" value="ECO:0007669"/>
    <property type="project" value="UniProtKB-UniRule"/>
</dbReference>
<dbReference type="GO" id="GO:0003729">
    <property type="term" value="F:mRNA binding"/>
    <property type="evidence" value="ECO:0007669"/>
    <property type="project" value="UniProtKB-ARBA"/>
</dbReference>
<comment type="similarity">
    <text evidence="1 5 6">Belongs to the universal ribosomal protein uL13 family.</text>
</comment>
<organism evidence="8">
    <name type="scientific">Lactiplantibacillus pentosus MP-10</name>
    <dbReference type="NCBI Taxonomy" id="1028490"/>
    <lineage>
        <taxon>Bacteria</taxon>
        <taxon>Bacillati</taxon>
        <taxon>Bacillota</taxon>
        <taxon>Bacilli</taxon>
        <taxon>Lactobacillales</taxon>
        <taxon>Lactobacillaceae</taxon>
        <taxon>Lactiplantibacillus</taxon>
    </lineage>
</organism>
<dbReference type="GO" id="GO:0017148">
    <property type="term" value="P:negative regulation of translation"/>
    <property type="evidence" value="ECO:0007669"/>
    <property type="project" value="TreeGrafter"/>
</dbReference>
<accession>F6IYC6</accession>
<dbReference type="InterPro" id="IPR036899">
    <property type="entry name" value="Ribosomal_uL13_sf"/>
</dbReference>
<evidence type="ECO:0000256" key="5">
    <source>
        <dbReference type="HAMAP-Rule" id="MF_01366"/>
    </source>
</evidence>
<evidence type="ECO:0000256" key="3">
    <source>
        <dbReference type="ARBA" id="ARBA00023274"/>
    </source>
</evidence>
<evidence type="ECO:0000256" key="2">
    <source>
        <dbReference type="ARBA" id="ARBA00022980"/>
    </source>
</evidence>
<dbReference type="GO" id="GO:0022625">
    <property type="term" value="C:cytosolic large ribosomal subunit"/>
    <property type="evidence" value="ECO:0007669"/>
    <property type="project" value="TreeGrafter"/>
</dbReference>
<dbReference type="HAMAP" id="MF_01366">
    <property type="entry name" value="Ribosomal_uL13"/>
    <property type="match status" value="1"/>
</dbReference>